<dbReference type="SMART" id="SM00708">
    <property type="entry name" value="PhBP"/>
    <property type="match status" value="1"/>
</dbReference>
<evidence type="ECO:0000313" key="7">
    <source>
        <dbReference type="EMBL" id="JAC02120.1"/>
    </source>
</evidence>
<dbReference type="FunFam" id="1.10.238.20:FF:000001">
    <property type="entry name" value="General odorant-binding protein lush"/>
    <property type="match status" value="1"/>
</dbReference>
<organism evidence="7">
    <name type="scientific">Ceratitis capitata</name>
    <name type="common">Mediterranean fruit fly</name>
    <name type="synonym">Tephritis capitata</name>
    <dbReference type="NCBI Taxonomy" id="7213"/>
    <lineage>
        <taxon>Eukaryota</taxon>
        <taxon>Metazoa</taxon>
        <taxon>Ecdysozoa</taxon>
        <taxon>Arthropoda</taxon>
        <taxon>Hexapoda</taxon>
        <taxon>Insecta</taxon>
        <taxon>Pterygota</taxon>
        <taxon>Neoptera</taxon>
        <taxon>Endopterygota</taxon>
        <taxon>Diptera</taxon>
        <taxon>Brachycera</taxon>
        <taxon>Muscomorpha</taxon>
        <taxon>Tephritoidea</taxon>
        <taxon>Tephritidae</taxon>
        <taxon>Ceratitis</taxon>
        <taxon>Ceratitis</taxon>
    </lineage>
</organism>
<evidence type="ECO:0000256" key="3">
    <source>
        <dbReference type="ARBA" id="ARBA00022525"/>
    </source>
</evidence>
<dbReference type="AlphaFoldDB" id="W8CBW7"/>
<evidence type="ECO:0000313" key="6">
    <source>
        <dbReference type="EMBL" id="CAD7012645.1"/>
    </source>
</evidence>
<protein>
    <submittedName>
        <fullName evidence="6">(Mediterranean fruit fly) hypothetical protein</fullName>
    </submittedName>
    <submittedName>
        <fullName evidence="7">General odorant-binding protein 56d</fullName>
    </submittedName>
</protein>
<keyword evidence="8" id="KW-1185">Reference proteome</keyword>
<feature type="signal peptide" evidence="5">
    <location>
        <begin position="1"/>
        <end position="18"/>
    </location>
</feature>
<dbReference type="KEGG" id="ccat:101463218"/>
<name>W8CBW7_CERCA</name>
<dbReference type="SUPFAM" id="SSF47565">
    <property type="entry name" value="Insect pheromone/odorant-binding proteins"/>
    <property type="match status" value="1"/>
</dbReference>
<sequence length="137" mass="14536">MKFFTVAIVLAFVAAAAAQELIKLTDEQKQKVHALGAECIKETGAAEEAVRAAGKGDYSQVDGKVKCFAKCLQGKLGYVEDGKLNEAAIQASLGKIVGDEQIKAIQAKCNGVKGADDCDTAFELHKCYLAENANIQI</sequence>
<evidence type="ECO:0000256" key="2">
    <source>
        <dbReference type="ARBA" id="ARBA00008098"/>
    </source>
</evidence>
<reference evidence="6" key="3">
    <citation type="submission" date="2020-11" db="EMBL/GenBank/DDBJ databases">
        <authorList>
            <person name="Whitehead M."/>
        </authorList>
    </citation>
    <scope>NUCLEOTIDE SEQUENCE</scope>
    <source>
        <strain evidence="6">EGII</strain>
    </source>
</reference>
<dbReference type="Proteomes" id="UP000606786">
    <property type="component" value="Unassembled WGS sequence"/>
</dbReference>
<accession>W8CBW7</accession>
<keyword evidence="4 5" id="KW-0732">Signal</keyword>
<dbReference type="PANTHER" id="PTHR11857:SF43">
    <property type="entry name" value="GEO07291P1-RELATED"/>
    <property type="match status" value="1"/>
</dbReference>
<dbReference type="CDD" id="cd23992">
    <property type="entry name" value="PBP_GOBP"/>
    <property type="match status" value="1"/>
</dbReference>
<dbReference type="EMBL" id="CAJHJT010000056">
    <property type="protein sequence ID" value="CAD7012645.1"/>
    <property type="molecule type" value="Genomic_DNA"/>
</dbReference>
<evidence type="ECO:0000256" key="4">
    <source>
        <dbReference type="ARBA" id="ARBA00022729"/>
    </source>
</evidence>
<dbReference type="GeneID" id="101463218"/>
<feature type="chain" id="PRO_5007737196" evidence="5">
    <location>
        <begin position="19"/>
        <end position="137"/>
    </location>
</feature>
<evidence type="ECO:0000256" key="1">
    <source>
        <dbReference type="ARBA" id="ARBA00004613"/>
    </source>
</evidence>
<dbReference type="EMBL" id="GAMC01004435">
    <property type="protein sequence ID" value="JAC02121.1"/>
    <property type="molecule type" value="mRNA"/>
</dbReference>
<evidence type="ECO:0000256" key="5">
    <source>
        <dbReference type="SAM" id="SignalP"/>
    </source>
</evidence>
<reference evidence="7" key="1">
    <citation type="submission" date="2013-07" db="EMBL/GenBank/DDBJ databases">
        <authorList>
            <person name="Geib S."/>
        </authorList>
    </citation>
    <scope>NUCLEOTIDE SEQUENCE</scope>
</reference>
<dbReference type="OrthoDB" id="7665616at2759"/>
<comment type="similarity">
    <text evidence="2">Belongs to the PBP/GOBP family.</text>
</comment>
<comment type="subcellular location">
    <subcellularLocation>
        <location evidence="1">Secreted</location>
    </subcellularLocation>
</comment>
<dbReference type="GO" id="GO:0007608">
    <property type="term" value="P:sensory perception of smell"/>
    <property type="evidence" value="ECO:0007669"/>
    <property type="project" value="TreeGrafter"/>
</dbReference>
<dbReference type="InterPro" id="IPR036728">
    <property type="entry name" value="PBP_GOBP_sf"/>
</dbReference>
<dbReference type="Pfam" id="PF01395">
    <property type="entry name" value="PBP_GOBP"/>
    <property type="match status" value="1"/>
</dbReference>
<dbReference type="PANTHER" id="PTHR11857">
    <property type="entry name" value="ODORANT BINDING PROTEIN-RELATED"/>
    <property type="match status" value="1"/>
</dbReference>
<reference evidence="7" key="2">
    <citation type="journal article" date="2014" name="BMC Genomics">
        <title>A genomic perspective to assessing quality of mass-reared SIT flies used in Mediterranean fruit fly (Ceratitis capitata) eradication in California.</title>
        <authorList>
            <person name="Calla B."/>
            <person name="Hall B."/>
            <person name="Hou S."/>
            <person name="Geib S.M."/>
        </authorList>
    </citation>
    <scope>NUCLEOTIDE SEQUENCE</scope>
</reference>
<proteinExistence type="evidence at transcript level"/>
<dbReference type="GO" id="GO:0005549">
    <property type="term" value="F:odorant binding"/>
    <property type="evidence" value="ECO:0007669"/>
    <property type="project" value="InterPro"/>
</dbReference>
<dbReference type="EMBL" id="GAMC01004436">
    <property type="protein sequence ID" value="JAC02120.1"/>
    <property type="molecule type" value="mRNA"/>
</dbReference>
<evidence type="ECO:0000313" key="8">
    <source>
        <dbReference type="Proteomes" id="UP000606786"/>
    </source>
</evidence>
<dbReference type="Gene3D" id="1.10.238.20">
    <property type="entry name" value="Pheromone/general odorant binding protein domain"/>
    <property type="match status" value="1"/>
</dbReference>
<keyword evidence="3" id="KW-0964">Secreted</keyword>
<dbReference type="InterPro" id="IPR006170">
    <property type="entry name" value="PBP/GOBP"/>
</dbReference>
<dbReference type="GO" id="GO:0005615">
    <property type="term" value="C:extracellular space"/>
    <property type="evidence" value="ECO:0007669"/>
    <property type="project" value="TreeGrafter"/>
</dbReference>
<gene>
    <name evidence="7" type="primary">OB56D</name>
    <name evidence="6" type="ORF">CCAP1982_LOCUS20746</name>
</gene>